<reference evidence="2 3" key="1">
    <citation type="submission" date="2021-01" db="EMBL/GenBank/DDBJ databases">
        <title>Genome seq and assembly of Flavobacterium sp. GN10.</title>
        <authorList>
            <person name="Chhetri G."/>
        </authorList>
    </citation>
    <scope>NUCLEOTIDE SEQUENCE [LARGE SCALE GENOMIC DNA]</scope>
    <source>
        <strain evidence="2 3">GN10</strain>
    </source>
</reference>
<evidence type="ECO:0000256" key="1">
    <source>
        <dbReference type="SAM" id="Coils"/>
    </source>
</evidence>
<dbReference type="EMBL" id="JAERSF010000001">
    <property type="protein sequence ID" value="MBL0735908.1"/>
    <property type="molecule type" value="Genomic_DNA"/>
</dbReference>
<keyword evidence="3" id="KW-1185">Reference proteome</keyword>
<protein>
    <submittedName>
        <fullName evidence="2">Uncharacterized protein</fullName>
    </submittedName>
</protein>
<comment type="caution">
    <text evidence="2">The sequence shown here is derived from an EMBL/GenBank/DDBJ whole genome shotgun (WGS) entry which is preliminary data.</text>
</comment>
<keyword evidence="1" id="KW-0175">Coiled coil</keyword>
<gene>
    <name evidence="2" type="ORF">JI750_03355</name>
</gene>
<sequence>MITLICLIGVSILTIVVAVFDFKEKQKESKEALENEIKRSKETQEQLNKSNSIIEENKKIMESQQKVFTNTMTVIELQNELNKKNTEIHELQKNVLNNLIGNKNLPLIVIGKGKSLKTDETIDYYLFSFQITNRGNTPIRGAKAFIWDQYHSCLNESVTYENSNNDSFTCLTKPYADTEGANRNISIGNLPAQNGYTEFYKTELPQKIKNFRYHVKIEWDNGWVYFGIKGSNDILDKNNIPISTIEGYQDYLGNTENKCVSLIP</sequence>
<evidence type="ECO:0000313" key="3">
    <source>
        <dbReference type="Proteomes" id="UP000603728"/>
    </source>
</evidence>
<feature type="coiled-coil region" evidence="1">
    <location>
        <begin position="23"/>
        <end position="50"/>
    </location>
</feature>
<accession>A0ABS1K9A7</accession>
<evidence type="ECO:0000313" key="2">
    <source>
        <dbReference type="EMBL" id="MBL0735908.1"/>
    </source>
</evidence>
<name>A0ABS1K9A7_9FLAO</name>
<organism evidence="2 3">
    <name type="scientific">Flavobacterium tagetis</name>
    <dbReference type="NCBI Taxonomy" id="2801336"/>
    <lineage>
        <taxon>Bacteria</taxon>
        <taxon>Pseudomonadati</taxon>
        <taxon>Bacteroidota</taxon>
        <taxon>Flavobacteriia</taxon>
        <taxon>Flavobacteriales</taxon>
        <taxon>Flavobacteriaceae</taxon>
        <taxon>Flavobacterium</taxon>
    </lineage>
</organism>
<proteinExistence type="predicted"/>
<dbReference type="RefSeq" id="WP_201998963.1">
    <property type="nucleotide sequence ID" value="NZ_JAERSF010000001.1"/>
</dbReference>
<dbReference type="Proteomes" id="UP000603728">
    <property type="component" value="Unassembled WGS sequence"/>
</dbReference>